<evidence type="ECO:0000313" key="2">
    <source>
        <dbReference type="Proteomes" id="UP000001572"/>
    </source>
</evidence>
<proteinExistence type="predicted"/>
<dbReference type="InterPro" id="IPR021321">
    <property type="entry name" value="DUF2922"/>
</dbReference>
<dbReference type="KEGG" id="amt:Amet_0860"/>
<sequence length="73" mass="8003">MDKYLRMVFKTDEDRLVSLRVSIPREDLEAAQVKAVMDLIVAKDVVFSAAGSLVAVDSAYIVETATTELEVVA</sequence>
<reference evidence="2" key="1">
    <citation type="journal article" date="2016" name="Genome Announc.">
        <title>Complete genome sequence of Alkaliphilus metalliredigens strain QYMF, an alkaliphilic and metal-reducing bacterium isolated from borax-contaminated leachate ponds.</title>
        <authorList>
            <person name="Hwang C."/>
            <person name="Copeland A."/>
            <person name="Lucas S."/>
            <person name="Lapidus A."/>
            <person name="Barry K."/>
            <person name="Detter J.C."/>
            <person name="Glavina Del Rio T."/>
            <person name="Hammon N."/>
            <person name="Israni S."/>
            <person name="Dalin E."/>
            <person name="Tice H."/>
            <person name="Pitluck S."/>
            <person name="Chertkov O."/>
            <person name="Brettin T."/>
            <person name="Bruce D."/>
            <person name="Han C."/>
            <person name="Schmutz J."/>
            <person name="Larimer F."/>
            <person name="Land M.L."/>
            <person name="Hauser L."/>
            <person name="Kyrpides N."/>
            <person name="Mikhailova N."/>
            <person name="Ye Q."/>
            <person name="Zhou J."/>
            <person name="Richardson P."/>
            <person name="Fields M.W."/>
        </authorList>
    </citation>
    <scope>NUCLEOTIDE SEQUENCE [LARGE SCALE GENOMIC DNA]</scope>
    <source>
        <strain evidence="2">QYMF</strain>
    </source>
</reference>
<keyword evidence="2" id="KW-1185">Reference proteome</keyword>
<gene>
    <name evidence="1" type="ordered locus">Amet_0860</name>
</gene>
<name>A6TLL7_ALKMQ</name>
<dbReference type="RefSeq" id="WP_012062128.1">
    <property type="nucleotide sequence ID" value="NC_009633.1"/>
</dbReference>
<evidence type="ECO:0008006" key="3">
    <source>
        <dbReference type="Google" id="ProtNLM"/>
    </source>
</evidence>
<evidence type="ECO:0000313" key="1">
    <source>
        <dbReference type="EMBL" id="ABR47085.1"/>
    </source>
</evidence>
<dbReference type="EMBL" id="CP000724">
    <property type="protein sequence ID" value="ABR47085.1"/>
    <property type="molecule type" value="Genomic_DNA"/>
</dbReference>
<protein>
    <recommendedName>
        <fullName evidence="3">DUF2922 domain-containing protein</fullName>
    </recommendedName>
</protein>
<organism evidence="1 2">
    <name type="scientific">Alkaliphilus metalliredigens (strain QYMF)</name>
    <dbReference type="NCBI Taxonomy" id="293826"/>
    <lineage>
        <taxon>Bacteria</taxon>
        <taxon>Bacillati</taxon>
        <taxon>Bacillota</taxon>
        <taxon>Clostridia</taxon>
        <taxon>Peptostreptococcales</taxon>
        <taxon>Natronincolaceae</taxon>
        <taxon>Alkaliphilus</taxon>
    </lineage>
</organism>
<dbReference type="Pfam" id="PF11148">
    <property type="entry name" value="DUF2922"/>
    <property type="match status" value="1"/>
</dbReference>
<dbReference type="HOGENOM" id="CLU_181401_1_0_9"/>
<dbReference type="AlphaFoldDB" id="A6TLL7"/>
<dbReference type="STRING" id="293826.Amet_0860"/>
<dbReference type="OrthoDB" id="9795264at2"/>
<dbReference type="Proteomes" id="UP000001572">
    <property type="component" value="Chromosome"/>
</dbReference>
<accession>A6TLL7</accession>